<dbReference type="SUPFAM" id="SSF103196">
    <property type="entry name" value="Roadblock/LC7 domain"/>
    <property type="match status" value="1"/>
</dbReference>
<name>A0ABD3EUL4_9STRA</name>
<dbReference type="Pfam" id="PF03259">
    <property type="entry name" value="Robl_LC7"/>
    <property type="match status" value="1"/>
</dbReference>
<proteinExistence type="inferred from homology"/>
<dbReference type="EMBL" id="JBIMZQ010000071">
    <property type="protein sequence ID" value="KAL3656966.1"/>
    <property type="molecule type" value="Genomic_DNA"/>
</dbReference>
<keyword evidence="4" id="KW-1185">Reference proteome</keyword>
<dbReference type="SMART" id="SM00960">
    <property type="entry name" value="Robl_LC7"/>
    <property type="match status" value="1"/>
</dbReference>
<reference evidence="3 4" key="1">
    <citation type="submission" date="2024-09" db="EMBL/GenBank/DDBJ databases">
        <title>Genome sequencing and assembly of Phytophthora oleae, isolate VK10A, causative agent of rot of olive drupes.</title>
        <authorList>
            <person name="Conti Taguali S."/>
            <person name="Riolo M."/>
            <person name="La Spada F."/>
            <person name="Cacciola S.O."/>
            <person name="Dionisio G."/>
        </authorList>
    </citation>
    <scope>NUCLEOTIDE SEQUENCE [LARGE SCALE GENOMIC DNA]</scope>
    <source>
        <strain evidence="3 4">VK10A</strain>
    </source>
</reference>
<accession>A0ABD3EUL4</accession>
<comment type="caution">
    <text evidence="3">The sequence shown here is derived from an EMBL/GenBank/DDBJ whole genome shotgun (WGS) entry which is preliminary data.</text>
</comment>
<evidence type="ECO:0000256" key="1">
    <source>
        <dbReference type="ARBA" id="ARBA00007191"/>
    </source>
</evidence>
<comment type="similarity">
    <text evidence="1">Belongs to the GAMAD family.</text>
</comment>
<dbReference type="AlphaFoldDB" id="A0ABD3EUL4"/>
<sequence>MYTCRSCNLRATLPGRLLIVQASDLIPAPPHPLVMPGYEAEETIKRIKSHKGVQAVLIVNQEGVPIYSSTSDEEFAMDHAALISQLAAKAKSTIRTLDPTNDMTFLRIRSKKHEIMIAPDKEYALIVIQNPNPGAELDAVDNN</sequence>
<dbReference type="Gene3D" id="3.30.450.30">
    <property type="entry name" value="Dynein light chain 2a, cytoplasmic"/>
    <property type="match status" value="1"/>
</dbReference>
<organism evidence="3 4">
    <name type="scientific">Phytophthora oleae</name>
    <dbReference type="NCBI Taxonomy" id="2107226"/>
    <lineage>
        <taxon>Eukaryota</taxon>
        <taxon>Sar</taxon>
        <taxon>Stramenopiles</taxon>
        <taxon>Oomycota</taxon>
        <taxon>Peronosporomycetes</taxon>
        <taxon>Peronosporales</taxon>
        <taxon>Peronosporaceae</taxon>
        <taxon>Phytophthora</taxon>
    </lineage>
</organism>
<dbReference type="InterPro" id="IPR004942">
    <property type="entry name" value="Roadblock/LAMTOR2_dom"/>
</dbReference>
<dbReference type="FunFam" id="3.30.450.30:FF:000009">
    <property type="entry name" value="Dynein light chain roadblock"/>
    <property type="match status" value="1"/>
</dbReference>
<evidence type="ECO:0000259" key="2">
    <source>
        <dbReference type="SMART" id="SM00960"/>
    </source>
</evidence>
<dbReference type="PANTHER" id="PTHR10779">
    <property type="entry name" value="DYNEIN LIGHT CHAIN ROADBLOCK"/>
    <property type="match status" value="1"/>
</dbReference>
<feature type="domain" description="Roadblock/LAMTOR2" evidence="2">
    <location>
        <begin position="40"/>
        <end position="129"/>
    </location>
</feature>
<evidence type="ECO:0000313" key="4">
    <source>
        <dbReference type="Proteomes" id="UP001632037"/>
    </source>
</evidence>
<dbReference type="Proteomes" id="UP001632037">
    <property type="component" value="Unassembled WGS sequence"/>
</dbReference>
<protein>
    <submittedName>
        <fullName evidence="3">Dynein light chain roadblock-type 2</fullName>
    </submittedName>
</protein>
<evidence type="ECO:0000313" key="3">
    <source>
        <dbReference type="EMBL" id="KAL3656966.1"/>
    </source>
</evidence>
<gene>
    <name evidence="3" type="primary">DYNLRB2</name>
    <name evidence="3" type="ORF">V7S43_018170</name>
</gene>